<evidence type="ECO:0000313" key="2">
    <source>
        <dbReference type="EMBL" id="ATZ48761.1"/>
    </source>
</evidence>
<dbReference type="VEuPathDB" id="FungiDB:Bcin03g09318"/>
<name>A0A384JE82_BOTFB</name>
<dbReference type="RefSeq" id="XP_024548059.1">
    <property type="nucleotide sequence ID" value="XM_024692285.1"/>
</dbReference>
<accession>A0A384JE82</accession>
<dbReference type="EMBL" id="CP009807">
    <property type="protein sequence ID" value="ATZ48763.1"/>
    <property type="molecule type" value="Genomic_DNA"/>
</dbReference>
<dbReference type="InterPro" id="IPR000073">
    <property type="entry name" value="AB_hydrolase_1"/>
</dbReference>
<dbReference type="PANTHER" id="PTHR37017">
    <property type="entry name" value="AB HYDROLASE-1 DOMAIN-CONTAINING PROTEIN-RELATED"/>
    <property type="match status" value="1"/>
</dbReference>
<proteinExistence type="predicted"/>
<evidence type="ECO:0000313" key="3">
    <source>
        <dbReference type="Proteomes" id="UP000001798"/>
    </source>
</evidence>
<evidence type="ECO:0000259" key="1">
    <source>
        <dbReference type="Pfam" id="PF12697"/>
    </source>
</evidence>
<feature type="domain" description="AB hydrolase-1" evidence="1">
    <location>
        <begin position="8"/>
        <end position="237"/>
    </location>
</feature>
<dbReference type="Proteomes" id="UP000001798">
    <property type="component" value="Chromosome 3"/>
</dbReference>
<gene>
    <name evidence="2" type="ORF">BCIN_03g09318</name>
</gene>
<reference evidence="2 3" key="3">
    <citation type="journal article" date="2017" name="Mol. Plant Pathol.">
        <title>A gapless genome sequence of the fungus Botrytis cinerea.</title>
        <authorList>
            <person name="Van Kan J.A."/>
            <person name="Stassen J.H."/>
            <person name="Mosbach A."/>
            <person name="Van Der Lee T.A."/>
            <person name="Faino L."/>
            <person name="Farmer A.D."/>
            <person name="Papasotiriou D.G."/>
            <person name="Zhou S."/>
            <person name="Seidl M.F."/>
            <person name="Cottam E."/>
            <person name="Edel D."/>
            <person name="Hahn M."/>
            <person name="Schwartz D.C."/>
            <person name="Dietrich R.A."/>
            <person name="Widdison S."/>
            <person name="Scalliet G."/>
        </authorList>
    </citation>
    <scope>NUCLEOTIDE SEQUENCE [LARGE SCALE GENOMIC DNA]</scope>
    <source>
        <strain evidence="2 3">B05.10</strain>
    </source>
</reference>
<dbReference type="InterPro" id="IPR029058">
    <property type="entry name" value="AB_hydrolase_fold"/>
</dbReference>
<dbReference type="PANTHER" id="PTHR37017:SF11">
    <property type="entry name" value="ESTERASE_LIPASE_THIOESTERASE DOMAIN-CONTAINING PROTEIN"/>
    <property type="match status" value="1"/>
</dbReference>
<reference evidence="2 3" key="1">
    <citation type="journal article" date="2011" name="PLoS Genet.">
        <title>Genomic analysis of the necrotrophic fungal pathogens Sclerotinia sclerotiorum and Botrytis cinerea.</title>
        <authorList>
            <person name="Amselem J."/>
            <person name="Cuomo C.A."/>
            <person name="van Kan J.A."/>
            <person name="Viaud M."/>
            <person name="Benito E.P."/>
            <person name="Couloux A."/>
            <person name="Coutinho P.M."/>
            <person name="de Vries R.P."/>
            <person name="Dyer P.S."/>
            <person name="Fillinger S."/>
            <person name="Fournier E."/>
            <person name="Gout L."/>
            <person name="Hahn M."/>
            <person name="Kohn L."/>
            <person name="Lapalu N."/>
            <person name="Plummer K.M."/>
            <person name="Pradier J.M."/>
            <person name="Quevillon E."/>
            <person name="Sharon A."/>
            <person name="Simon A."/>
            <person name="ten Have A."/>
            <person name="Tudzynski B."/>
            <person name="Tudzynski P."/>
            <person name="Wincker P."/>
            <person name="Andrew M."/>
            <person name="Anthouard V."/>
            <person name="Beever R.E."/>
            <person name="Beffa R."/>
            <person name="Benoit I."/>
            <person name="Bouzid O."/>
            <person name="Brault B."/>
            <person name="Chen Z."/>
            <person name="Choquer M."/>
            <person name="Collemare J."/>
            <person name="Cotton P."/>
            <person name="Danchin E.G."/>
            <person name="Da Silva C."/>
            <person name="Gautier A."/>
            <person name="Giraud C."/>
            <person name="Giraud T."/>
            <person name="Gonzalez C."/>
            <person name="Grossetete S."/>
            <person name="Guldener U."/>
            <person name="Henrissat B."/>
            <person name="Howlett B.J."/>
            <person name="Kodira C."/>
            <person name="Kretschmer M."/>
            <person name="Lappartient A."/>
            <person name="Leroch M."/>
            <person name="Levis C."/>
            <person name="Mauceli E."/>
            <person name="Neuveglise C."/>
            <person name="Oeser B."/>
            <person name="Pearson M."/>
            <person name="Poulain J."/>
            <person name="Poussereau N."/>
            <person name="Quesneville H."/>
            <person name="Rascle C."/>
            <person name="Schumacher J."/>
            <person name="Segurens B."/>
            <person name="Sexton A."/>
            <person name="Silva E."/>
            <person name="Sirven C."/>
            <person name="Soanes D.M."/>
            <person name="Talbot N.J."/>
            <person name="Templeton M."/>
            <person name="Yandava C."/>
            <person name="Yarden O."/>
            <person name="Zeng Q."/>
            <person name="Rollins J.A."/>
            <person name="Lebrun M.H."/>
            <person name="Dickman M."/>
        </authorList>
    </citation>
    <scope>NUCLEOTIDE SEQUENCE [LARGE SCALE GENOMIC DNA]</scope>
    <source>
        <strain evidence="2 3">B05.10</strain>
    </source>
</reference>
<dbReference type="SUPFAM" id="SSF53474">
    <property type="entry name" value="alpha/beta-Hydrolases"/>
    <property type="match status" value="1"/>
</dbReference>
<dbReference type="GeneID" id="5425738"/>
<dbReference type="AlphaFoldDB" id="A0A384JE82"/>
<dbReference type="Gene3D" id="3.40.50.1820">
    <property type="entry name" value="alpha/beta hydrolase"/>
    <property type="match status" value="1"/>
</dbReference>
<dbReference type="InterPro" id="IPR052897">
    <property type="entry name" value="Sec-Metab_Biosynth_Hydrolase"/>
</dbReference>
<dbReference type="Pfam" id="PF12697">
    <property type="entry name" value="Abhydrolase_6"/>
    <property type="match status" value="1"/>
</dbReference>
<organism evidence="2 3">
    <name type="scientific">Botryotinia fuckeliana (strain B05.10)</name>
    <name type="common">Noble rot fungus</name>
    <name type="synonym">Botrytis cinerea</name>
    <dbReference type="NCBI Taxonomy" id="332648"/>
    <lineage>
        <taxon>Eukaryota</taxon>
        <taxon>Fungi</taxon>
        <taxon>Dikarya</taxon>
        <taxon>Ascomycota</taxon>
        <taxon>Pezizomycotina</taxon>
        <taxon>Leotiomycetes</taxon>
        <taxon>Helotiales</taxon>
        <taxon>Sclerotiniaceae</taxon>
        <taxon>Botrytis</taxon>
    </lineage>
</organism>
<keyword evidence="3" id="KW-1185">Reference proteome</keyword>
<dbReference type="EMBL" id="CP009807">
    <property type="protein sequence ID" value="ATZ48762.1"/>
    <property type="molecule type" value="Genomic_DNA"/>
</dbReference>
<dbReference type="RefSeq" id="XP_024548058.1">
    <property type="nucleotide sequence ID" value="XM_024692284.1"/>
</dbReference>
<dbReference type="EMBL" id="CP009807">
    <property type="protein sequence ID" value="ATZ48761.1"/>
    <property type="molecule type" value="Genomic_DNA"/>
</dbReference>
<reference evidence="2 3" key="2">
    <citation type="journal article" date="2012" name="Eukaryot. Cell">
        <title>Genome update of Botrytis cinerea strains B05.10 and T4.</title>
        <authorList>
            <person name="Staats M."/>
            <person name="van Kan J.A."/>
        </authorList>
    </citation>
    <scope>NUCLEOTIDE SEQUENCE [LARGE SCALE GENOMIC DNA]</scope>
    <source>
        <strain evidence="2 3">B05.10</strain>
    </source>
</reference>
<dbReference type="RefSeq" id="XP_024548060.1">
    <property type="nucleotide sequence ID" value="XM_024692283.1"/>
</dbReference>
<dbReference type="RefSeq" id="XP_001545283.2">
    <property type="nucleotide sequence ID" value="XM_001545233.2"/>
</dbReference>
<protein>
    <recommendedName>
        <fullName evidence="1">AB hydrolase-1 domain-containing protein</fullName>
    </recommendedName>
</protein>
<dbReference type="KEGG" id="bfu:BCIN_03g09318"/>
<sequence length="251" mass="27016">MSTEKPTILFVPGAWHFPDSFDVVRELLKPLSYPTEAVALPSIGTEPPNKDLSDDAAHTRAAIQKLVEAGKKVVLVTHSYGGVVGSCAVEDLGFSQRKSDGKEGGVINFVYLSAFALPKGVSLLDALGGSPLPWMNFKGDYCYADTPGDIFYHDLSSEDQQKWIAQLSHISSAVFSGKSTHEPWNHMPCTYIFCEDDKAIPLPVQQGIAASMGSNITTFSIAASHSPFLSTPDKVVEGIELAAKLGLEKSQ</sequence>
<dbReference type="OrthoDB" id="408373at2759"/>
<dbReference type="EMBL" id="CP009807">
    <property type="protein sequence ID" value="ATZ48764.1"/>
    <property type="molecule type" value="Genomic_DNA"/>
</dbReference>
<reference evidence="2" key="4">
    <citation type="submission" date="2017-12" db="EMBL/GenBank/DDBJ databases">
        <authorList>
            <person name="van Kan J."/>
        </authorList>
    </citation>
    <scope>NUCLEOTIDE SEQUENCE</scope>
    <source>
        <strain evidence="2">B05.10</strain>
    </source>
</reference>